<feature type="compositionally biased region" description="Basic and acidic residues" evidence="1">
    <location>
        <begin position="486"/>
        <end position="500"/>
    </location>
</feature>
<accession>A0A6U1P8Q3</accession>
<evidence type="ECO:0000256" key="1">
    <source>
        <dbReference type="SAM" id="MobiDB-lite"/>
    </source>
</evidence>
<feature type="compositionally biased region" description="Basic and acidic residues" evidence="1">
    <location>
        <begin position="575"/>
        <end position="584"/>
    </location>
</feature>
<feature type="region of interest" description="Disordered" evidence="1">
    <location>
        <begin position="1"/>
        <end position="24"/>
    </location>
</feature>
<organism evidence="3">
    <name type="scientific">Fibrocapsa japonica</name>
    <dbReference type="NCBI Taxonomy" id="94617"/>
    <lineage>
        <taxon>Eukaryota</taxon>
        <taxon>Sar</taxon>
        <taxon>Stramenopiles</taxon>
        <taxon>Ochrophyta</taxon>
        <taxon>Raphidophyceae</taxon>
        <taxon>Chattonellales</taxon>
        <taxon>Chattonellaceae</taxon>
        <taxon>Fibrocapsa</taxon>
    </lineage>
</organism>
<dbReference type="AlphaFoldDB" id="A0A6U1P8Q3"/>
<feature type="compositionally biased region" description="Basic and acidic residues" evidence="1">
    <location>
        <begin position="1"/>
        <end position="14"/>
    </location>
</feature>
<dbReference type="EMBL" id="HBHR01016936">
    <property type="protein sequence ID" value="CAD9868222.1"/>
    <property type="molecule type" value="Transcribed_RNA"/>
</dbReference>
<proteinExistence type="predicted"/>
<feature type="compositionally biased region" description="Basic and acidic residues" evidence="1">
    <location>
        <begin position="512"/>
        <end position="544"/>
    </location>
</feature>
<sequence length="608" mass="67412">MKTKAKDADSKGDGDANPETATPAANSSPYMRKVFFRCGNWCYAGQLSFGVDEVGLSDLPRVIPLLQRQQSKLSYYCTASSVPPQSEFHQALHHHWGAETFVADQLASDETMAELAKWGKIYTWINDDAASTYFELESALPRGASLQDVSLIASKTYSRGLVLIGIYHENSFYFVLQAGEGDQPLLDVRFPDVSRHGQGLTVGNYPQPEFNYRKLTLWHAVTLGMPALVPQIRDKQLTNLSSDNYLQTYVVMRPSALGLTSSAGSTSVPGNTSHAALFRFGSWCYSGHVQLTPVLSLKDIPHVIPALRMQQGRLEFLCDVTKMPSRSPFAAPMKRLLDLTPIIEEEVMASEDTLSHLLERMESMGLGPSVSSWLNSDSSSSFFEFQVSPYSDDDEVFKDVEVIASKCYHAQGVIMITVYYQRTIYVVVQEGTNEQPLLDSRFPDVSSRGRGYQVKSYDSGRDGWEQLRKVSIWQTQASLQAEIQQREQQAKEQFKSDADAKASNMIEGGGADVKDDKEAEAKAEAEAAAVKEEEEKREKAKADAKQAAAAPKLNRRNTPATKVALPHHLPPSEALQEKLEKMRAELGSSVGEAPWDARGRPRGLPLRK</sequence>
<dbReference type="EMBL" id="HBHR01016925">
    <property type="protein sequence ID" value="CAD9868212.1"/>
    <property type="molecule type" value="Transcribed_RNA"/>
</dbReference>
<evidence type="ECO:0000313" key="2">
    <source>
        <dbReference type="EMBL" id="CAD9868212.1"/>
    </source>
</evidence>
<feature type="region of interest" description="Disordered" evidence="1">
    <location>
        <begin position="486"/>
        <end position="608"/>
    </location>
</feature>
<evidence type="ECO:0000313" key="3">
    <source>
        <dbReference type="EMBL" id="CAD9868222.1"/>
    </source>
</evidence>
<reference evidence="3" key="1">
    <citation type="submission" date="2021-01" db="EMBL/GenBank/DDBJ databases">
        <authorList>
            <person name="Corre E."/>
            <person name="Pelletier E."/>
            <person name="Niang G."/>
            <person name="Scheremetjew M."/>
            <person name="Finn R."/>
            <person name="Kale V."/>
            <person name="Holt S."/>
            <person name="Cochrane G."/>
            <person name="Meng A."/>
            <person name="Brown T."/>
            <person name="Cohen L."/>
        </authorList>
    </citation>
    <scope>NUCLEOTIDE SEQUENCE</scope>
    <source>
        <strain evidence="3">CCMP1661</strain>
    </source>
</reference>
<name>A0A6U1P8Q3_9STRA</name>
<gene>
    <name evidence="2" type="ORF">FJAP1339_LOCUS8446</name>
    <name evidence="3" type="ORF">FJAP1339_LOCUS8452</name>
</gene>
<protein>
    <submittedName>
        <fullName evidence="3">Uncharacterized protein</fullName>
    </submittedName>
</protein>